<keyword evidence="3" id="KW-0804">Transcription</keyword>
<dbReference type="RefSeq" id="WP_222579505.1">
    <property type="nucleotide sequence ID" value="NZ_JAHVHU010000007.1"/>
</dbReference>
<dbReference type="EMBL" id="JAHVHU010000007">
    <property type="protein sequence ID" value="MBY5957965.1"/>
    <property type="molecule type" value="Genomic_DNA"/>
</dbReference>
<keyword evidence="1" id="KW-0805">Transcription regulation</keyword>
<dbReference type="Gene3D" id="2.60.120.10">
    <property type="entry name" value="Jelly Rolls"/>
    <property type="match status" value="1"/>
</dbReference>
<protein>
    <submittedName>
        <fullName evidence="5">AraC family transcriptional regulator</fullName>
    </submittedName>
</protein>
<dbReference type="AlphaFoldDB" id="A0A953HT72"/>
<sequence length="308" mass="36297">MSRRESKVRQIPVHELQQRDLETFDYKLYHLKGQYSESHALPSMPGDTARPHRHKYHEICFFKTGSGIHEIDFKKIKIQAYSIHFVVAGQVHLLSGSQNMTGHVLAFSPGFLWDHAQDHLSTTQRYPFVNPINDIQSLNLTKKDFHSITSTVEMLASEGPLWKSRSSKIIQHYIHILLEKCNYLIDRQFENNPELNPLKNNLISKYKNLVEANFRRKHQVKEYSQLLSITPGHLNRHCKNQTGMTASEIILQRLILEAKRWLLFTDKSSKRIAYDLHFEDPSYFSRFFKNKTGYSPMKFRQLLREKYH</sequence>
<dbReference type="InterPro" id="IPR009057">
    <property type="entry name" value="Homeodomain-like_sf"/>
</dbReference>
<dbReference type="GO" id="GO:0003700">
    <property type="term" value="F:DNA-binding transcription factor activity"/>
    <property type="evidence" value="ECO:0007669"/>
    <property type="project" value="InterPro"/>
</dbReference>
<keyword evidence="6" id="KW-1185">Reference proteome</keyword>
<dbReference type="InterPro" id="IPR018060">
    <property type="entry name" value="HTH_AraC"/>
</dbReference>
<evidence type="ECO:0000256" key="2">
    <source>
        <dbReference type="ARBA" id="ARBA00023125"/>
    </source>
</evidence>
<dbReference type="Pfam" id="PF02311">
    <property type="entry name" value="AraC_binding"/>
    <property type="match status" value="1"/>
</dbReference>
<feature type="domain" description="HTH araC/xylS-type" evidence="4">
    <location>
        <begin position="204"/>
        <end position="302"/>
    </location>
</feature>
<dbReference type="InterPro" id="IPR014710">
    <property type="entry name" value="RmlC-like_jellyroll"/>
</dbReference>
<dbReference type="PANTHER" id="PTHR43280">
    <property type="entry name" value="ARAC-FAMILY TRANSCRIPTIONAL REGULATOR"/>
    <property type="match status" value="1"/>
</dbReference>
<dbReference type="Proteomes" id="UP000753961">
    <property type="component" value="Unassembled WGS sequence"/>
</dbReference>
<evidence type="ECO:0000259" key="4">
    <source>
        <dbReference type="PROSITE" id="PS01124"/>
    </source>
</evidence>
<name>A0A953HT72_9BACT</name>
<organism evidence="5 6">
    <name type="scientific">Membranihabitans marinus</name>
    <dbReference type="NCBI Taxonomy" id="1227546"/>
    <lineage>
        <taxon>Bacteria</taxon>
        <taxon>Pseudomonadati</taxon>
        <taxon>Bacteroidota</taxon>
        <taxon>Saprospiria</taxon>
        <taxon>Saprospirales</taxon>
        <taxon>Saprospiraceae</taxon>
        <taxon>Membranihabitans</taxon>
    </lineage>
</organism>
<dbReference type="SUPFAM" id="SSF51215">
    <property type="entry name" value="Regulatory protein AraC"/>
    <property type="match status" value="1"/>
</dbReference>
<dbReference type="GO" id="GO:0043565">
    <property type="term" value="F:sequence-specific DNA binding"/>
    <property type="evidence" value="ECO:0007669"/>
    <property type="project" value="InterPro"/>
</dbReference>
<evidence type="ECO:0000256" key="3">
    <source>
        <dbReference type="ARBA" id="ARBA00023163"/>
    </source>
</evidence>
<evidence type="ECO:0000313" key="5">
    <source>
        <dbReference type="EMBL" id="MBY5957965.1"/>
    </source>
</evidence>
<comment type="caution">
    <text evidence="5">The sequence shown here is derived from an EMBL/GenBank/DDBJ whole genome shotgun (WGS) entry which is preliminary data.</text>
</comment>
<dbReference type="InterPro" id="IPR037923">
    <property type="entry name" value="HTH-like"/>
</dbReference>
<evidence type="ECO:0000256" key="1">
    <source>
        <dbReference type="ARBA" id="ARBA00023015"/>
    </source>
</evidence>
<dbReference type="SMART" id="SM00342">
    <property type="entry name" value="HTH_ARAC"/>
    <property type="match status" value="1"/>
</dbReference>
<proteinExistence type="predicted"/>
<dbReference type="InterPro" id="IPR003313">
    <property type="entry name" value="AraC-bd"/>
</dbReference>
<gene>
    <name evidence="5" type="ORF">KUV50_07485</name>
</gene>
<dbReference type="PANTHER" id="PTHR43280:SF32">
    <property type="entry name" value="TRANSCRIPTIONAL REGULATORY PROTEIN"/>
    <property type="match status" value="1"/>
</dbReference>
<reference evidence="5" key="1">
    <citation type="submission" date="2021-06" db="EMBL/GenBank/DDBJ databases">
        <title>44 bacteria genomes isolated from Dapeng, Shenzhen.</title>
        <authorList>
            <person name="Zheng W."/>
            <person name="Yu S."/>
            <person name="Huang Y."/>
        </authorList>
    </citation>
    <scope>NUCLEOTIDE SEQUENCE</scope>
    <source>
        <strain evidence="5">DP5N28-2</strain>
    </source>
</reference>
<keyword evidence="2" id="KW-0238">DNA-binding</keyword>
<accession>A0A953HT72</accession>
<dbReference type="PROSITE" id="PS01124">
    <property type="entry name" value="HTH_ARAC_FAMILY_2"/>
    <property type="match status" value="1"/>
</dbReference>
<dbReference type="Gene3D" id="1.10.10.60">
    <property type="entry name" value="Homeodomain-like"/>
    <property type="match status" value="1"/>
</dbReference>
<evidence type="ECO:0000313" key="6">
    <source>
        <dbReference type="Proteomes" id="UP000753961"/>
    </source>
</evidence>
<dbReference type="SUPFAM" id="SSF46689">
    <property type="entry name" value="Homeodomain-like"/>
    <property type="match status" value="1"/>
</dbReference>
<dbReference type="Pfam" id="PF12833">
    <property type="entry name" value="HTH_18"/>
    <property type="match status" value="1"/>
</dbReference>